<reference evidence="8 9" key="1">
    <citation type="submission" date="2021-02" db="EMBL/GenBank/DDBJ databases">
        <title>Genome assembly of Pseudopithomyces chartarum.</title>
        <authorList>
            <person name="Jauregui R."/>
            <person name="Singh J."/>
            <person name="Voisey C."/>
        </authorList>
    </citation>
    <scope>NUCLEOTIDE SEQUENCE [LARGE SCALE GENOMIC DNA]</scope>
    <source>
        <strain evidence="8 9">AGR01</strain>
    </source>
</reference>
<comment type="similarity">
    <text evidence="2">Belongs to the major facilitator superfamily. Proton-dependent oligopeptide transporter (POT/PTR) (TC 2.A.17) family.</text>
</comment>
<feature type="transmembrane region" description="Helical" evidence="7">
    <location>
        <begin position="148"/>
        <end position="166"/>
    </location>
</feature>
<comment type="caution">
    <text evidence="8">The sequence shown here is derived from an EMBL/GenBank/DDBJ whole genome shotgun (WGS) entry which is preliminary data.</text>
</comment>
<feature type="transmembrane region" description="Helical" evidence="7">
    <location>
        <begin position="259"/>
        <end position="279"/>
    </location>
</feature>
<evidence type="ECO:0000256" key="3">
    <source>
        <dbReference type="ARBA" id="ARBA00022692"/>
    </source>
</evidence>
<evidence type="ECO:0000256" key="6">
    <source>
        <dbReference type="SAM" id="MobiDB-lite"/>
    </source>
</evidence>
<dbReference type="SUPFAM" id="SSF103473">
    <property type="entry name" value="MFS general substrate transporter"/>
    <property type="match status" value="1"/>
</dbReference>
<proteinExistence type="inferred from homology"/>
<feature type="transmembrane region" description="Helical" evidence="7">
    <location>
        <begin position="235"/>
        <end position="253"/>
    </location>
</feature>
<feature type="transmembrane region" description="Helical" evidence="7">
    <location>
        <begin position="464"/>
        <end position="483"/>
    </location>
</feature>
<evidence type="ECO:0000256" key="1">
    <source>
        <dbReference type="ARBA" id="ARBA00004141"/>
    </source>
</evidence>
<name>A0AAN6M3D7_9PLEO</name>
<feature type="transmembrane region" description="Helical" evidence="7">
    <location>
        <begin position="172"/>
        <end position="193"/>
    </location>
</feature>
<keyword evidence="9" id="KW-1185">Reference proteome</keyword>
<feature type="transmembrane region" description="Helical" evidence="7">
    <location>
        <begin position="380"/>
        <end position="401"/>
    </location>
</feature>
<dbReference type="PANTHER" id="PTHR11654">
    <property type="entry name" value="OLIGOPEPTIDE TRANSPORTER-RELATED"/>
    <property type="match status" value="1"/>
</dbReference>
<evidence type="ECO:0000256" key="2">
    <source>
        <dbReference type="ARBA" id="ARBA00005982"/>
    </source>
</evidence>
<dbReference type="GO" id="GO:0016020">
    <property type="term" value="C:membrane"/>
    <property type="evidence" value="ECO:0007669"/>
    <property type="project" value="UniProtKB-SubCell"/>
</dbReference>
<keyword evidence="4 7" id="KW-1133">Transmembrane helix</keyword>
<comment type="subcellular location">
    <subcellularLocation>
        <location evidence="1">Membrane</location>
        <topology evidence="1">Multi-pass membrane protein</topology>
    </subcellularLocation>
</comment>
<dbReference type="GO" id="GO:0022857">
    <property type="term" value="F:transmembrane transporter activity"/>
    <property type="evidence" value="ECO:0007669"/>
    <property type="project" value="InterPro"/>
</dbReference>
<dbReference type="InterPro" id="IPR036259">
    <property type="entry name" value="MFS_trans_sf"/>
</dbReference>
<gene>
    <name evidence="8" type="ORF">GRF29_28g2282382</name>
</gene>
<evidence type="ECO:0000256" key="7">
    <source>
        <dbReference type="SAM" id="Phobius"/>
    </source>
</evidence>
<dbReference type="InterPro" id="IPR000109">
    <property type="entry name" value="POT_fam"/>
</dbReference>
<evidence type="ECO:0000256" key="5">
    <source>
        <dbReference type="ARBA" id="ARBA00023136"/>
    </source>
</evidence>
<evidence type="ECO:0000313" key="8">
    <source>
        <dbReference type="EMBL" id="KAK3214167.1"/>
    </source>
</evidence>
<feature type="transmembrane region" description="Helical" evidence="7">
    <location>
        <begin position="116"/>
        <end position="136"/>
    </location>
</feature>
<dbReference type="AlphaFoldDB" id="A0AAN6M3D7"/>
<feature type="compositionally biased region" description="Pro residues" evidence="6">
    <location>
        <begin position="1"/>
        <end position="10"/>
    </location>
</feature>
<feature type="region of interest" description="Disordered" evidence="6">
    <location>
        <begin position="1"/>
        <end position="22"/>
    </location>
</feature>
<keyword evidence="3 7" id="KW-0812">Transmembrane</keyword>
<accession>A0AAN6M3D7</accession>
<feature type="transmembrane region" description="Helical" evidence="7">
    <location>
        <begin position="413"/>
        <end position="433"/>
    </location>
</feature>
<feature type="transmembrane region" description="Helical" evidence="7">
    <location>
        <begin position="504"/>
        <end position="523"/>
    </location>
</feature>
<dbReference type="Gene3D" id="1.20.1250.20">
    <property type="entry name" value="MFS general substrate transporter like domains"/>
    <property type="match status" value="1"/>
</dbReference>
<dbReference type="Pfam" id="PF00854">
    <property type="entry name" value="PTR2"/>
    <property type="match status" value="1"/>
</dbReference>
<feature type="transmembrane region" description="Helical" evidence="7">
    <location>
        <begin position="529"/>
        <end position="550"/>
    </location>
</feature>
<feature type="transmembrane region" description="Helical" evidence="7">
    <location>
        <begin position="340"/>
        <end position="360"/>
    </location>
</feature>
<keyword evidence="5 7" id="KW-0472">Membrane</keyword>
<evidence type="ECO:0000313" key="9">
    <source>
        <dbReference type="Proteomes" id="UP001280581"/>
    </source>
</evidence>
<evidence type="ECO:0008006" key="10">
    <source>
        <dbReference type="Google" id="ProtNLM"/>
    </source>
</evidence>
<protein>
    <recommendedName>
        <fullName evidence="10">Oligopeptide transporter</fullName>
    </recommendedName>
</protein>
<dbReference type="EMBL" id="WVTA01000004">
    <property type="protein sequence ID" value="KAK3214167.1"/>
    <property type="molecule type" value="Genomic_DNA"/>
</dbReference>
<dbReference type="Proteomes" id="UP001280581">
    <property type="component" value="Unassembled WGS sequence"/>
</dbReference>
<evidence type="ECO:0000256" key="4">
    <source>
        <dbReference type="ARBA" id="ARBA00022989"/>
    </source>
</evidence>
<organism evidence="8 9">
    <name type="scientific">Pseudopithomyces chartarum</name>
    <dbReference type="NCBI Taxonomy" id="1892770"/>
    <lineage>
        <taxon>Eukaryota</taxon>
        <taxon>Fungi</taxon>
        <taxon>Dikarya</taxon>
        <taxon>Ascomycota</taxon>
        <taxon>Pezizomycotina</taxon>
        <taxon>Dothideomycetes</taxon>
        <taxon>Pleosporomycetidae</taxon>
        <taxon>Pleosporales</taxon>
        <taxon>Massarineae</taxon>
        <taxon>Didymosphaeriaceae</taxon>
        <taxon>Pseudopithomyces</taxon>
    </lineage>
</organism>
<sequence length="561" mass="62756">MASVPAPPLTPTSDAVHSGKATEEAESYHTRQIFQRAMASSMTSSFSISSTVVEPNYRRVRDKLPLRLWIVASISFWEKAAFWATTAPWQNYMQHPPRTTDEGTPGALGLGQVKATRIYCGFYICYYISPMIFAVLSDWKLGRYRTLLACLVLFNIGCAVMTVSSIPSLLDAGWGLPGLIIAMACVALGGGGFESNMAAFLADQYPETEPRITVLESGEQLITDRTLTMEYIYSLNYWLGNVGSLSWFAIVVLEDRIGFTAAYGLTFGFIFLSLMTLVIGKPKFLRATHETQVLAQSCKVLLCASRNGFRLSRADPTYQLEQRRKVVAWKTKLVDELRRALQACRILIAFVMFYVCFDQMQNNLISQAAQMKTENTPNDMLSAMNQVGCIIFTPLIQHVIYPFLHKRQIYIKPITRITIGFVFVVLSMTYAAILQNSIYNTAPCYNHPRDCSSAVEHEPNRINVWYQTPVFFLIAMGEVWAYVTALEIAHSHAPKHMKSMIQAIFPLMAGIGSACAMGISSFAHDPYLVIFYSSLAGGMSLVTALFWIIFRKHDNTGEESP</sequence>